<gene>
    <name evidence="4" type="ORF">EMAR1385_LOCUS1101</name>
</gene>
<dbReference type="SUPFAM" id="SSF52540">
    <property type="entry name" value="P-loop containing nucleoside triphosphate hydrolases"/>
    <property type="match status" value="1"/>
</dbReference>
<dbReference type="InterPro" id="IPR027417">
    <property type="entry name" value="P-loop_NTPase"/>
</dbReference>
<organism evidence="4">
    <name type="scientific">Elphidium margaritaceum</name>
    <dbReference type="NCBI Taxonomy" id="933848"/>
    <lineage>
        <taxon>Eukaryota</taxon>
        <taxon>Sar</taxon>
        <taxon>Rhizaria</taxon>
        <taxon>Retaria</taxon>
        <taxon>Foraminifera</taxon>
        <taxon>Rotaliida</taxon>
        <taxon>Elphidiidae</taxon>
        <taxon>Elphidium</taxon>
    </lineage>
</organism>
<dbReference type="PANTHER" id="PTHR32046">
    <property type="entry name" value="G DOMAIN-CONTAINING PROTEIN"/>
    <property type="match status" value="1"/>
</dbReference>
<sequence length="946" mass="110270">MEESHGSDEGNSSKMNKTLMFIGETGTGKTTTINSMMNYLYNAEFHGHRYELIAETFGDKQASDSQTSDVTLYYINPSAIDFQLTVIDTPGFGDTKGLEFDKRTTDTIKRLFETKVTEIDVIFFVIRASQSRLTERQKYVFNEILNIFGNDIADNIILLFTFGDVSTPVALTCVKDANLPHRKNFVKINNSAFAFGLNEQNHSLFDSSVVRFAELFEEIETIETKSLQLTRQVLAYRNNLKRTLANLKRKLDDGLLVLETFKERIEYIEKHKDEINSGSSDQMATIFVPQVTKTIEKQVLSWWQIWKRKMKDEENQSSNKRDQIQSQDHLKTFVVCQTCKYTCQDLSKLNVLESYNVFGECYLCPQHCTRQHHERVKYKYESCLVEKKVPIKKLDNGYYDASLDQPRSDQLIQTYTAQLKECERDLIEMIMKMRVYLNKIKKLALNKQTTTPLDYIEDMIRAEETQRKKGYEQRVKALQSIEQQQELLNRISADVDQRDINSLFPEFEELYKYHEKEEQKEQHRNVQRVQHNDLVKKSELDRSKTVSFRDQPWYYFFKQQIYNRTYDDFLLDFQGHIIETDEVDRSELFSLKEAQYMAKLSAALCGDNNNRAITLTPITKIYALCKNKNYNYFVSKNGSGPFSNSVRWTLVYPKKENKNAHDVYLVFKCTTDLVELIENVLDTPHKLCTDDKKKADLVSVHRAIYLALMKQFDGIFQRLEKLKIGTAGCKYPRLSIGGHSIGGSLAILLGYELIRREWITEETLKHTPVSVVTFGAPPVMGLYCDSLESIESDKRVQLLDSLCHCFINRLDPVPRIMTLMSNIPKQMQNALSEMIKKKLGWYTKYVSNESTKSKITAAIERAPVKELKKLYFSVGKQYIWCGKAEKWYMDEQLKVRVKRNVVSTFDEQCEYFKAIPCNHDVWVEMFDDHQIKQYQERLDGRSTLVD</sequence>
<dbReference type="Gene3D" id="3.40.50.300">
    <property type="entry name" value="P-loop containing nucleotide triphosphate hydrolases"/>
    <property type="match status" value="1"/>
</dbReference>
<dbReference type="GO" id="GO:0005525">
    <property type="term" value="F:GTP binding"/>
    <property type="evidence" value="ECO:0007669"/>
    <property type="project" value="InterPro"/>
</dbReference>
<dbReference type="AlphaFoldDB" id="A0A7S0XMR8"/>
<evidence type="ECO:0000259" key="3">
    <source>
        <dbReference type="Pfam" id="PF04548"/>
    </source>
</evidence>
<dbReference type="EMBL" id="HBFI01001567">
    <property type="protein sequence ID" value="CAD8732222.1"/>
    <property type="molecule type" value="Transcribed_RNA"/>
</dbReference>
<evidence type="ECO:0000256" key="1">
    <source>
        <dbReference type="ARBA" id="ARBA00022741"/>
    </source>
</evidence>
<name>A0A7S0XMR8_9EUKA</name>
<dbReference type="PANTHER" id="PTHR32046:SF14">
    <property type="match status" value="1"/>
</dbReference>
<dbReference type="GO" id="GO:0006629">
    <property type="term" value="P:lipid metabolic process"/>
    <property type="evidence" value="ECO:0007669"/>
    <property type="project" value="InterPro"/>
</dbReference>
<dbReference type="InterPro" id="IPR029058">
    <property type="entry name" value="AB_hydrolase_fold"/>
</dbReference>
<dbReference type="InterPro" id="IPR006703">
    <property type="entry name" value="G_AIG1"/>
</dbReference>
<feature type="domain" description="AIG1-type G" evidence="3">
    <location>
        <begin position="18"/>
        <end position="168"/>
    </location>
</feature>
<reference evidence="4" key="1">
    <citation type="submission" date="2021-01" db="EMBL/GenBank/DDBJ databases">
        <authorList>
            <person name="Corre E."/>
            <person name="Pelletier E."/>
            <person name="Niang G."/>
            <person name="Scheremetjew M."/>
            <person name="Finn R."/>
            <person name="Kale V."/>
            <person name="Holt S."/>
            <person name="Cochrane G."/>
            <person name="Meng A."/>
            <person name="Brown T."/>
            <person name="Cohen L."/>
        </authorList>
    </citation>
    <scope>NUCLEOTIDE SEQUENCE</scope>
</reference>
<evidence type="ECO:0000313" key="4">
    <source>
        <dbReference type="EMBL" id="CAD8732222.1"/>
    </source>
</evidence>
<evidence type="ECO:0008006" key="5">
    <source>
        <dbReference type="Google" id="ProtNLM"/>
    </source>
</evidence>
<dbReference type="InterPro" id="IPR002921">
    <property type="entry name" value="Fungal_lipase-type"/>
</dbReference>
<protein>
    <recommendedName>
        <fullName evidence="5">AIG1-type G domain-containing protein</fullName>
    </recommendedName>
</protein>
<dbReference type="Pfam" id="PF01764">
    <property type="entry name" value="Lipase_3"/>
    <property type="match status" value="1"/>
</dbReference>
<accession>A0A7S0XMR8</accession>
<dbReference type="Pfam" id="PF04548">
    <property type="entry name" value="AIG1"/>
    <property type="match status" value="1"/>
</dbReference>
<evidence type="ECO:0000259" key="2">
    <source>
        <dbReference type="Pfam" id="PF01764"/>
    </source>
</evidence>
<keyword evidence="1" id="KW-0547">Nucleotide-binding</keyword>
<dbReference type="Gene3D" id="3.40.50.1820">
    <property type="entry name" value="alpha/beta hydrolase"/>
    <property type="match status" value="1"/>
</dbReference>
<dbReference type="SUPFAM" id="SSF53474">
    <property type="entry name" value="alpha/beta-Hydrolases"/>
    <property type="match status" value="1"/>
</dbReference>
<proteinExistence type="predicted"/>
<feature type="domain" description="Fungal lipase-type" evidence="2">
    <location>
        <begin position="665"/>
        <end position="818"/>
    </location>
</feature>